<protein>
    <recommendedName>
        <fullName evidence="3">Solute-binding protein family 3/N-terminal domain-containing protein</fullName>
    </recommendedName>
</protein>
<organism evidence="4 5">
    <name type="scientific">Kordiimonas sediminis</name>
    <dbReference type="NCBI Taxonomy" id="1735581"/>
    <lineage>
        <taxon>Bacteria</taxon>
        <taxon>Pseudomonadati</taxon>
        <taxon>Pseudomonadota</taxon>
        <taxon>Alphaproteobacteria</taxon>
        <taxon>Kordiimonadales</taxon>
        <taxon>Kordiimonadaceae</taxon>
        <taxon>Kordiimonas</taxon>
    </lineage>
</organism>
<gene>
    <name evidence="4" type="ORF">GCM10017044_17700</name>
</gene>
<dbReference type="Proteomes" id="UP000630923">
    <property type="component" value="Unassembled WGS sequence"/>
</dbReference>
<dbReference type="PANTHER" id="PTHR35936">
    <property type="entry name" value="MEMBRANE-BOUND LYTIC MUREIN TRANSGLYCOSYLASE F"/>
    <property type="match status" value="1"/>
</dbReference>
<evidence type="ECO:0000256" key="2">
    <source>
        <dbReference type="SAM" id="SignalP"/>
    </source>
</evidence>
<reference evidence="4" key="2">
    <citation type="submission" date="2020-09" db="EMBL/GenBank/DDBJ databases">
        <authorList>
            <person name="Sun Q."/>
            <person name="Kim S."/>
        </authorList>
    </citation>
    <scope>NUCLEOTIDE SEQUENCE</scope>
    <source>
        <strain evidence="4">KCTC 42590</strain>
    </source>
</reference>
<evidence type="ECO:0000313" key="4">
    <source>
        <dbReference type="EMBL" id="GHF23600.1"/>
    </source>
</evidence>
<dbReference type="AlphaFoldDB" id="A0A919AU44"/>
<reference evidence="4" key="1">
    <citation type="journal article" date="2014" name="Int. J. Syst. Evol. Microbiol.">
        <title>Complete genome sequence of Corynebacterium casei LMG S-19264T (=DSM 44701T), isolated from a smear-ripened cheese.</title>
        <authorList>
            <consortium name="US DOE Joint Genome Institute (JGI-PGF)"/>
            <person name="Walter F."/>
            <person name="Albersmeier A."/>
            <person name="Kalinowski J."/>
            <person name="Ruckert C."/>
        </authorList>
    </citation>
    <scope>NUCLEOTIDE SEQUENCE</scope>
    <source>
        <strain evidence="4">KCTC 42590</strain>
    </source>
</reference>
<sequence>MYLVHYIVAAVFAASFTAAASSKDTCKVARIGVFPSWPPHYVHTKSSFEGPLVDYVSQMLQSLDIEAQALPVKPAGRLLRDMENGDVDIILAGLYSKERAQMYHLSGPLFSNTYGLIYRKDLGLVPLSEASILTFVLYRDRPVMEKIKAKGPTIIEIETLKQAAQLLEDRRADYIYSNLENMEMDYVNLGNPPGQLGVHPEFITKNSAHMTINRKWACADKIPEIDAYFDRTPYVNPALVRQ</sequence>
<dbReference type="PANTHER" id="PTHR35936:SF17">
    <property type="entry name" value="ARGININE-BINDING EXTRACELLULAR PROTEIN ARTP"/>
    <property type="match status" value="1"/>
</dbReference>
<evidence type="ECO:0000313" key="5">
    <source>
        <dbReference type="Proteomes" id="UP000630923"/>
    </source>
</evidence>
<feature type="chain" id="PRO_5037734091" description="Solute-binding protein family 3/N-terminal domain-containing protein" evidence="2">
    <location>
        <begin position="21"/>
        <end position="242"/>
    </location>
</feature>
<dbReference type="InterPro" id="IPR001638">
    <property type="entry name" value="Solute-binding_3/MltF_N"/>
</dbReference>
<dbReference type="EMBL" id="BNCI01000002">
    <property type="protein sequence ID" value="GHF23600.1"/>
    <property type="molecule type" value="Genomic_DNA"/>
</dbReference>
<proteinExistence type="predicted"/>
<comment type="caution">
    <text evidence="4">The sequence shown here is derived from an EMBL/GenBank/DDBJ whole genome shotgun (WGS) entry which is preliminary data.</text>
</comment>
<dbReference type="Gene3D" id="3.40.190.10">
    <property type="entry name" value="Periplasmic binding protein-like II"/>
    <property type="match status" value="2"/>
</dbReference>
<evidence type="ECO:0000259" key="3">
    <source>
        <dbReference type="Pfam" id="PF00497"/>
    </source>
</evidence>
<dbReference type="SUPFAM" id="SSF53850">
    <property type="entry name" value="Periplasmic binding protein-like II"/>
    <property type="match status" value="1"/>
</dbReference>
<dbReference type="Pfam" id="PF00497">
    <property type="entry name" value="SBP_bac_3"/>
    <property type="match status" value="1"/>
</dbReference>
<keyword evidence="5" id="KW-1185">Reference proteome</keyword>
<accession>A0A919AU44</accession>
<name>A0A919AU44_9PROT</name>
<feature type="domain" description="Solute-binding protein family 3/N-terminal" evidence="3">
    <location>
        <begin position="30"/>
        <end position="124"/>
    </location>
</feature>
<feature type="signal peptide" evidence="2">
    <location>
        <begin position="1"/>
        <end position="20"/>
    </location>
</feature>
<evidence type="ECO:0000256" key="1">
    <source>
        <dbReference type="ARBA" id="ARBA00022729"/>
    </source>
</evidence>
<keyword evidence="1 2" id="KW-0732">Signal</keyword>